<evidence type="ECO:0000256" key="3">
    <source>
        <dbReference type="ARBA" id="ARBA00023002"/>
    </source>
</evidence>
<dbReference type="Pfam" id="PF00106">
    <property type="entry name" value="adh_short"/>
    <property type="match status" value="1"/>
</dbReference>
<keyword evidence="5" id="KW-1185">Reference proteome</keyword>
<protein>
    <submittedName>
        <fullName evidence="4">Uncharacterized protein</fullName>
    </submittedName>
</protein>
<reference evidence="4" key="1">
    <citation type="submission" date="2022-11" db="EMBL/GenBank/DDBJ databases">
        <authorList>
            <person name="Petersen C."/>
        </authorList>
    </citation>
    <scope>NUCLEOTIDE SEQUENCE</scope>
    <source>
        <strain evidence="4">IBT 30761</strain>
    </source>
</reference>
<name>A0A9W9FMT5_9EURO</name>
<dbReference type="PRINTS" id="PR00081">
    <property type="entry name" value="GDHRDH"/>
</dbReference>
<dbReference type="Proteomes" id="UP001149074">
    <property type="component" value="Unassembled WGS sequence"/>
</dbReference>
<dbReference type="GO" id="GO:0005737">
    <property type="term" value="C:cytoplasm"/>
    <property type="evidence" value="ECO:0007669"/>
    <property type="project" value="TreeGrafter"/>
</dbReference>
<dbReference type="SUPFAM" id="SSF51735">
    <property type="entry name" value="NAD(P)-binding Rossmann-fold domains"/>
    <property type="match status" value="1"/>
</dbReference>
<dbReference type="GO" id="GO:0016616">
    <property type="term" value="F:oxidoreductase activity, acting on the CH-OH group of donors, NAD or NADP as acceptor"/>
    <property type="evidence" value="ECO:0007669"/>
    <property type="project" value="TreeGrafter"/>
</dbReference>
<accession>A0A9W9FMT5</accession>
<comment type="caution">
    <text evidence="4">The sequence shown here is derived from an EMBL/GenBank/DDBJ whole genome shotgun (WGS) entry which is preliminary data.</text>
</comment>
<dbReference type="InterPro" id="IPR020904">
    <property type="entry name" value="Sc_DH/Rdtase_CS"/>
</dbReference>
<dbReference type="PANTHER" id="PTHR44229:SF4">
    <property type="entry name" value="15-HYDROXYPROSTAGLANDIN DEHYDROGENASE [NAD(+)]"/>
    <property type="match status" value="1"/>
</dbReference>
<dbReference type="PANTHER" id="PTHR44229">
    <property type="entry name" value="15-HYDROXYPROSTAGLANDIN DEHYDROGENASE [NAD(+)]"/>
    <property type="match status" value="1"/>
</dbReference>
<dbReference type="Gene3D" id="3.40.50.720">
    <property type="entry name" value="NAD(P)-binding Rossmann-like Domain"/>
    <property type="match status" value="1"/>
</dbReference>
<dbReference type="EMBL" id="JAPQKI010000004">
    <property type="protein sequence ID" value="KAJ5103106.1"/>
    <property type="molecule type" value="Genomic_DNA"/>
</dbReference>
<proteinExistence type="inferred from homology"/>
<sequence>MVQVALIVGGTSGIGFSVAEAIAQRGWQINIVGMREEKGQKAASALANAKFHKANVSDYDELARVFHAVFNSFKRLDFVFANAGIPEFVDLFAPRNDDEIPPKPGLDLLDINLNGALYTSYLAVHYFRRSPEHTRGNRNLIITSSIGGLYPCMLSPVYSGSKHALIGFVRSIGDRLFKEGIRVTTICPGVVKTPLLNEELLSYFPEDVLIPIEAVTDVTMKTLAGGDLIDSKGNQVPADKFHSQVLHITGQGFYFIDQPPIHDQEARSTWNAMMGWR</sequence>
<keyword evidence="3" id="KW-0560">Oxidoreductase</keyword>
<dbReference type="PROSITE" id="PS00061">
    <property type="entry name" value="ADH_SHORT"/>
    <property type="match status" value="1"/>
</dbReference>
<organism evidence="4 5">
    <name type="scientific">Penicillium argentinense</name>
    <dbReference type="NCBI Taxonomy" id="1131581"/>
    <lineage>
        <taxon>Eukaryota</taxon>
        <taxon>Fungi</taxon>
        <taxon>Dikarya</taxon>
        <taxon>Ascomycota</taxon>
        <taxon>Pezizomycotina</taxon>
        <taxon>Eurotiomycetes</taxon>
        <taxon>Eurotiomycetidae</taxon>
        <taxon>Eurotiales</taxon>
        <taxon>Aspergillaceae</taxon>
        <taxon>Penicillium</taxon>
    </lineage>
</organism>
<dbReference type="AlphaFoldDB" id="A0A9W9FMT5"/>
<evidence type="ECO:0000313" key="5">
    <source>
        <dbReference type="Proteomes" id="UP001149074"/>
    </source>
</evidence>
<evidence type="ECO:0000256" key="2">
    <source>
        <dbReference type="ARBA" id="ARBA00022857"/>
    </source>
</evidence>
<dbReference type="InterPro" id="IPR036291">
    <property type="entry name" value="NAD(P)-bd_dom_sf"/>
</dbReference>
<dbReference type="RefSeq" id="XP_056476486.1">
    <property type="nucleotide sequence ID" value="XM_056616129.1"/>
</dbReference>
<evidence type="ECO:0000313" key="4">
    <source>
        <dbReference type="EMBL" id="KAJ5103106.1"/>
    </source>
</evidence>
<gene>
    <name evidence="4" type="ORF">N7532_003635</name>
</gene>
<reference evidence="4" key="2">
    <citation type="journal article" date="2023" name="IMA Fungus">
        <title>Comparative genomic study of the Penicillium genus elucidates a diverse pangenome and 15 lateral gene transfer events.</title>
        <authorList>
            <person name="Petersen C."/>
            <person name="Sorensen T."/>
            <person name="Nielsen M.R."/>
            <person name="Sondergaard T.E."/>
            <person name="Sorensen J.L."/>
            <person name="Fitzpatrick D.A."/>
            <person name="Frisvad J.C."/>
            <person name="Nielsen K.L."/>
        </authorList>
    </citation>
    <scope>NUCLEOTIDE SEQUENCE</scope>
    <source>
        <strain evidence="4">IBT 30761</strain>
    </source>
</reference>
<dbReference type="OrthoDB" id="37659at2759"/>
<dbReference type="GeneID" id="81355108"/>
<evidence type="ECO:0000256" key="1">
    <source>
        <dbReference type="ARBA" id="ARBA00006484"/>
    </source>
</evidence>
<keyword evidence="2" id="KW-0521">NADP</keyword>
<dbReference type="InterPro" id="IPR002347">
    <property type="entry name" value="SDR_fam"/>
</dbReference>
<comment type="similarity">
    <text evidence="1">Belongs to the short-chain dehydrogenases/reductases (SDR) family.</text>
</comment>